<dbReference type="InterPro" id="IPR002410">
    <property type="entry name" value="Peptidase_S33"/>
</dbReference>
<comment type="similarity">
    <text evidence="1 3">Belongs to the peptidase S33 family.</text>
</comment>
<dbReference type="NCBIfam" id="TIGR01250">
    <property type="entry name" value="pro_imino_pep_2"/>
    <property type="match status" value="1"/>
</dbReference>
<proteinExistence type="inferred from homology"/>
<dbReference type="InterPro" id="IPR000073">
    <property type="entry name" value="AB_hydrolase_1"/>
</dbReference>
<dbReference type="GO" id="GO:0006508">
    <property type="term" value="P:proteolysis"/>
    <property type="evidence" value="ECO:0007669"/>
    <property type="project" value="InterPro"/>
</dbReference>
<sequence length="310" mass="34898">MKRYLLVAVSIILFFGCQEKESIKAHEGKVKVEGGEIWYKVMGEGEGTPILTLHGGPGGTHRYFYKLSPQNESRKVILFDQLGSGRSDYHEDTTLMTVDHFVAQVHKVVNDLKLDEFYLLGHSWGGALALEYYAAHPEGIKAMILSSPLISTPRWEADADTLVTTLPERYQEIVHEANETGNYSTAAYDSANNYYWAQFGLRTKRKQHPMDTVPASSNRVIYNYMWGPSEFRCTGTLKDFDATDKLSNIKVPTLFVTGEFDEARPETIKYFSTQTPNAEFAVVKGAGHSTLNDNQQGYNKILSNFLNSIK</sequence>
<dbReference type="PRINTS" id="PR00111">
    <property type="entry name" value="ABHYDROLASE"/>
</dbReference>
<reference evidence="6" key="1">
    <citation type="submission" date="2023-08" db="EMBL/GenBank/DDBJ databases">
        <title>Comparative genomics and taxonomic characterization of three novel marine species of genus Marivirga.</title>
        <authorList>
            <person name="Muhammad N."/>
            <person name="Kim S.-G."/>
        </authorList>
    </citation>
    <scope>NUCLEOTIDE SEQUENCE [LARGE SCALE GENOMIC DNA]</scope>
    <source>
        <strain evidence="6">ABR2-2</strain>
    </source>
</reference>
<evidence type="ECO:0000259" key="5">
    <source>
        <dbReference type="Pfam" id="PF00561"/>
    </source>
</evidence>
<protein>
    <submittedName>
        <fullName evidence="6">Proline iminopeptidase-family hydrolase</fullName>
    </submittedName>
</protein>
<name>A0AA51RC86_9BACT</name>
<dbReference type="SUPFAM" id="SSF53474">
    <property type="entry name" value="alpha/beta-Hydrolases"/>
    <property type="match status" value="1"/>
</dbReference>
<dbReference type="PANTHER" id="PTHR43798">
    <property type="entry name" value="MONOACYLGLYCEROL LIPASE"/>
    <property type="match status" value="1"/>
</dbReference>
<evidence type="ECO:0000256" key="1">
    <source>
        <dbReference type="ARBA" id="ARBA00010088"/>
    </source>
</evidence>
<dbReference type="Pfam" id="PF00561">
    <property type="entry name" value="Abhydrolase_1"/>
    <property type="match status" value="1"/>
</dbReference>
<dbReference type="InterPro" id="IPR005945">
    <property type="entry name" value="Pro_imino_pep"/>
</dbReference>
<evidence type="ECO:0000313" key="7">
    <source>
        <dbReference type="Proteomes" id="UP001244443"/>
    </source>
</evidence>
<feature type="active site" description="Nucleophile" evidence="4">
    <location>
        <position position="123"/>
    </location>
</feature>
<evidence type="ECO:0000256" key="4">
    <source>
        <dbReference type="PIRSR" id="PIRSR005539-1"/>
    </source>
</evidence>
<dbReference type="Gene3D" id="3.40.50.1820">
    <property type="entry name" value="alpha/beta hydrolase"/>
    <property type="match status" value="1"/>
</dbReference>
<dbReference type="Proteomes" id="UP001244443">
    <property type="component" value="Chromosome"/>
</dbReference>
<dbReference type="PRINTS" id="PR00793">
    <property type="entry name" value="PROAMNOPTASE"/>
</dbReference>
<feature type="active site" evidence="4">
    <location>
        <position position="261"/>
    </location>
</feature>
<keyword evidence="7" id="KW-1185">Reference proteome</keyword>
<organism evidence="6 7">
    <name type="scientific">Marivirga arenosa</name>
    <dbReference type="NCBI Taxonomy" id="3059076"/>
    <lineage>
        <taxon>Bacteria</taxon>
        <taxon>Pseudomonadati</taxon>
        <taxon>Bacteroidota</taxon>
        <taxon>Cytophagia</taxon>
        <taxon>Cytophagales</taxon>
        <taxon>Marivirgaceae</taxon>
        <taxon>Marivirga</taxon>
    </lineage>
</organism>
<dbReference type="InterPro" id="IPR029058">
    <property type="entry name" value="AB_hydrolase_fold"/>
</dbReference>
<dbReference type="AlphaFoldDB" id="A0AA51RC86"/>
<keyword evidence="2 3" id="KW-0378">Hydrolase</keyword>
<dbReference type="PROSITE" id="PS51257">
    <property type="entry name" value="PROKAR_LIPOPROTEIN"/>
    <property type="match status" value="1"/>
</dbReference>
<dbReference type="EMBL" id="CP129970">
    <property type="protein sequence ID" value="WMN06109.1"/>
    <property type="molecule type" value="Genomic_DNA"/>
</dbReference>
<evidence type="ECO:0000256" key="3">
    <source>
        <dbReference type="PIRNR" id="PIRNR005539"/>
    </source>
</evidence>
<dbReference type="PIRSF" id="PIRSF005539">
    <property type="entry name" value="Pept_S33_TRI_F1"/>
    <property type="match status" value="1"/>
</dbReference>
<dbReference type="InterPro" id="IPR050266">
    <property type="entry name" value="AB_hydrolase_sf"/>
</dbReference>
<feature type="domain" description="AB hydrolase-1" evidence="5">
    <location>
        <begin position="49"/>
        <end position="291"/>
    </location>
</feature>
<accession>A0AA51RC86</accession>
<gene>
    <name evidence="6" type="ORF">QYS48_31620</name>
</gene>
<dbReference type="RefSeq" id="WP_308355828.1">
    <property type="nucleotide sequence ID" value="NZ_CP129970.2"/>
</dbReference>
<evidence type="ECO:0000313" key="6">
    <source>
        <dbReference type="EMBL" id="WMN06109.1"/>
    </source>
</evidence>
<dbReference type="GO" id="GO:0008233">
    <property type="term" value="F:peptidase activity"/>
    <property type="evidence" value="ECO:0007669"/>
    <property type="project" value="InterPro"/>
</dbReference>
<evidence type="ECO:0000256" key="2">
    <source>
        <dbReference type="ARBA" id="ARBA00022801"/>
    </source>
</evidence>
<feature type="active site" description="Proton donor" evidence="4">
    <location>
        <position position="288"/>
    </location>
</feature>